<dbReference type="Proteomes" id="UP000007564">
    <property type="component" value="Chromosome"/>
</dbReference>
<feature type="binding site" evidence="3">
    <location>
        <position position="221"/>
    </location>
    <ligand>
        <name>Na(+)</name>
        <dbReference type="ChEBI" id="CHEBI:29101"/>
    </ligand>
</feature>
<reference evidence="5 6" key="1">
    <citation type="journal article" date="2012" name="BMC Genomics">
        <title>Comparative genomics of the classical Bordetella subspecies: the evolution and exchange of virulence-associated diversity amongst closely related pathogens.</title>
        <authorList>
            <person name="Park J."/>
            <person name="Zhang Y."/>
            <person name="Buboltz A.M."/>
            <person name="Zhang X."/>
            <person name="Schuster S.C."/>
            <person name="Ahuja U."/>
            <person name="Liu M."/>
            <person name="Miller J.F."/>
            <person name="Sebaihia M."/>
            <person name="Bentley S.D."/>
            <person name="Parkhill J."/>
            <person name="Harvill E.T."/>
        </authorList>
    </citation>
    <scope>NUCLEOTIDE SEQUENCE [LARGE SCALE GENOMIC DNA]</scope>
    <source>
        <strain evidence="5 6">253</strain>
    </source>
</reference>
<evidence type="ECO:0000256" key="4">
    <source>
        <dbReference type="SAM" id="SignalP"/>
    </source>
</evidence>
<dbReference type="GO" id="GO:0046872">
    <property type="term" value="F:metal ion binding"/>
    <property type="evidence" value="ECO:0007669"/>
    <property type="project" value="UniProtKB-KW"/>
</dbReference>
<evidence type="ECO:0000256" key="2">
    <source>
        <dbReference type="PIRSR" id="PIRSR039026-1"/>
    </source>
</evidence>
<dbReference type="Gene3D" id="3.40.190.170">
    <property type="entry name" value="Bacterial extracellular solute-binding protein, family 7"/>
    <property type="match status" value="1"/>
</dbReference>
<dbReference type="InterPro" id="IPR006311">
    <property type="entry name" value="TAT_signal"/>
</dbReference>
<dbReference type="Gene3D" id="3.40.190.10">
    <property type="entry name" value="Periplasmic binding protein-like II"/>
    <property type="match status" value="1"/>
</dbReference>
<dbReference type="PANTHER" id="PTHR33376:SF5">
    <property type="entry name" value="EXTRACYTOPLASMIC SOLUTE RECEPTOR PROTEIN"/>
    <property type="match status" value="1"/>
</dbReference>
<dbReference type="PROSITE" id="PS51318">
    <property type="entry name" value="TAT"/>
    <property type="match status" value="1"/>
</dbReference>
<gene>
    <name evidence="5" type="ORF">BN112_2729</name>
</gene>
<protein>
    <submittedName>
        <fullName evidence="5">Extracellular solute-binding protein</fullName>
    </submittedName>
</protein>
<feature type="binding site" evidence="3">
    <location>
        <position position="246"/>
    </location>
    <ligand>
        <name>substrate</name>
    </ligand>
</feature>
<dbReference type="GO" id="GO:0031317">
    <property type="term" value="C:tripartite ATP-independent periplasmic transporter complex"/>
    <property type="evidence" value="ECO:0007669"/>
    <property type="project" value="InterPro"/>
</dbReference>
<organism evidence="5 6">
    <name type="scientific">Bordetella bronchiseptica 253</name>
    <dbReference type="NCBI Taxonomy" id="568707"/>
    <lineage>
        <taxon>Bacteria</taxon>
        <taxon>Pseudomonadati</taxon>
        <taxon>Pseudomonadota</taxon>
        <taxon>Betaproteobacteria</taxon>
        <taxon>Burkholderiales</taxon>
        <taxon>Alcaligenaceae</taxon>
        <taxon>Bordetella</taxon>
    </lineage>
</organism>
<dbReference type="Pfam" id="PF03480">
    <property type="entry name" value="DctP"/>
    <property type="match status" value="1"/>
</dbReference>
<evidence type="ECO:0000313" key="5">
    <source>
        <dbReference type="EMBL" id="CCJ54646.1"/>
    </source>
</evidence>
<dbReference type="NCBIfam" id="NF037995">
    <property type="entry name" value="TRAP_S1"/>
    <property type="match status" value="1"/>
</dbReference>
<dbReference type="EMBL" id="HE965806">
    <property type="protein sequence ID" value="CCJ54646.1"/>
    <property type="molecule type" value="Genomic_DNA"/>
</dbReference>
<dbReference type="AlphaFoldDB" id="A0A0C6P4C5"/>
<dbReference type="PIRSF" id="PIRSF039026">
    <property type="entry name" value="SiaP"/>
    <property type="match status" value="1"/>
</dbReference>
<dbReference type="HOGENOM" id="CLU_036176_0_1_4"/>
<dbReference type="OrthoDB" id="9769667at2"/>
<evidence type="ECO:0000256" key="1">
    <source>
        <dbReference type="ARBA" id="ARBA00022729"/>
    </source>
</evidence>
<dbReference type="GO" id="GO:0055085">
    <property type="term" value="P:transmembrane transport"/>
    <property type="evidence" value="ECO:0007669"/>
    <property type="project" value="InterPro"/>
</dbReference>
<feature type="binding site" evidence="2">
    <location>
        <position position="162"/>
    </location>
    <ligand>
        <name>substrate</name>
    </ligand>
</feature>
<feature type="binding site" evidence="3">
    <location>
        <position position="220"/>
    </location>
    <ligand>
        <name>substrate</name>
    </ligand>
</feature>
<proteinExistence type="predicted"/>
<feature type="signal peptide" evidence="4">
    <location>
        <begin position="1"/>
        <end position="34"/>
    </location>
</feature>
<accession>A0A0C6P4C5</accession>
<feature type="chain" id="PRO_5002197504" evidence="4">
    <location>
        <begin position="35"/>
        <end position="374"/>
    </location>
</feature>
<sequence length="374" mass="40729">MNPNSDNKRRTLLRAATVGGLGAVLAGAAPPALAKPRVRWRMGMAWTRSAPGYTTPVVALADFLDKATGGAFQIEVFGAGDLVPAMQTFDAVLDGTLDCGHGYASYWSGKSIAMNLVMSMPFGTTAQEKNAWLQYGGGQALADKVYERLGAKFFPLGNCGVQPMGWFRKEINSIDDFKGLKFRVSGLPGEVLRECGVAVVGMPLGEVLQAMQSGAVDACELTGPYIDTTLGIQRIAKNYYFPGWHEPEGQFDLFINLDAWNKLSPEYKELVRVGAYYANGVMLNELVAKNGKAFEDLRTEHGVTARLLPDDVLKRMHEITNDLLAGAYERDPLARELRDSLRAFLGAAAPYSEYSELLFMQARANLSGRPRLGG</sequence>
<dbReference type="RefSeq" id="WP_003808111.1">
    <property type="nucleotide sequence ID" value="NC_019382.1"/>
</dbReference>
<dbReference type="InterPro" id="IPR018389">
    <property type="entry name" value="DctP_fam"/>
</dbReference>
<dbReference type="KEGG" id="bbh:BN112_2729"/>
<keyword evidence="1 4" id="KW-0732">Signal</keyword>
<evidence type="ECO:0000313" key="6">
    <source>
        <dbReference type="Proteomes" id="UP000007564"/>
    </source>
</evidence>
<dbReference type="GeneID" id="93202450"/>
<name>A0A0C6P4C5_BORBO</name>
<dbReference type="CDD" id="cd13604">
    <property type="entry name" value="PBP2_TRAP_ketoacid_lactate_like"/>
    <property type="match status" value="1"/>
</dbReference>
<keyword evidence="3" id="KW-0479">Metal-binding</keyword>
<dbReference type="InterPro" id="IPR038404">
    <property type="entry name" value="TRAP_DctP_sf"/>
</dbReference>
<feature type="binding site" evidence="2">
    <location>
        <position position="183"/>
    </location>
    <ligand>
        <name>substrate</name>
    </ligand>
</feature>
<dbReference type="InterPro" id="IPR026289">
    <property type="entry name" value="SBP_TakP-like"/>
</dbReference>
<evidence type="ECO:0000256" key="3">
    <source>
        <dbReference type="PIRSR" id="PIRSR039026-2"/>
    </source>
</evidence>
<dbReference type="PANTHER" id="PTHR33376">
    <property type="match status" value="1"/>
</dbReference>